<dbReference type="Proteomes" id="UP000193920">
    <property type="component" value="Unassembled WGS sequence"/>
</dbReference>
<protein>
    <submittedName>
        <fullName evidence="2">Uncharacterized protein</fullName>
    </submittedName>
</protein>
<dbReference type="OrthoDB" id="10471298at2759"/>
<evidence type="ECO:0000313" key="2">
    <source>
        <dbReference type="EMBL" id="ORY07176.1"/>
    </source>
</evidence>
<feature type="region of interest" description="Disordered" evidence="1">
    <location>
        <begin position="1"/>
        <end position="20"/>
    </location>
</feature>
<keyword evidence="3" id="KW-1185">Reference proteome</keyword>
<comment type="caution">
    <text evidence="2">The sequence shown here is derived from an EMBL/GenBank/DDBJ whole genome shotgun (WGS) entry which is preliminary data.</text>
</comment>
<evidence type="ECO:0000256" key="1">
    <source>
        <dbReference type="SAM" id="MobiDB-lite"/>
    </source>
</evidence>
<proteinExistence type="predicted"/>
<name>A0A1Y1ZAH3_9FUNG</name>
<dbReference type="AlphaFoldDB" id="A0A1Y1ZAH3"/>
<dbReference type="EMBL" id="MCOG01000433">
    <property type="protein sequence ID" value="ORY07176.1"/>
    <property type="molecule type" value="Genomic_DNA"/>
</dbReference>
<evidence type="ECO:0000313" key="3">
    <source>
        <dbReference type="Proteomes" id="UP000193920"/>
    </source>
</evidence>
<accession>A0A1Y1ZAH3</accession>
<gene>
    <name evidence="2" type="ORF">LY90DRAFT_519134</name>
</gene>
<sequence length="260" mass="30440">MDNKNYEKRGSGKNEQNEVDERFNKLENIKKANNKVKLFESDLAQNLMNEIAKVDSSVTYQQCQRFANYLYEDIQKNESNYDSTKIDNTVLNKMNEYITKQRNEFNDRQRNGFSNLSSDKSLSIESISNFYNKENHNPKGKGEEGYVKDEGIDILYKCNILFKDTQLENVLSIPQLNGINQYPGYIYDDGNMNYLNGNIIMSSMAKTFENEELYEYITNPIANKELLAQLRALESYIIRKNTNPDEWIEMEVNKVNIKDR</sequence>
<reference evidence="2 3" key="1">
    <citation type="submission" date="2016-08" db="EMBL/GenBank/DDBJ databases">
        <title>A Parts List for Fungal Cellulosomes Revealed by Comparative Genomics.</title>
        <authorList>
            <consortium name="DOE Joint Genome Institute"/>
            <person name="Haitjema C.H."/>
            <person name="Gilmore S.P."/>
            <person name="Henske J.K."/>
            <person name="Solomon K.V."/>
            <person name="De Groot R."/>
            <person name="Kuo A."/>
            <person name="Mondo S.J."/>
            <person name="Salamov A.A."/>
            <person name="Labutti K."/>
            <person name="Zhao Z."/>
            <person name="Chiniquy J."/>
            <person name="Barry K."/>
            <person name="Brewer H.M."/>
            <person name="Purvine S.O."/>
            <person name="Wright A.T."/>
            <person name="Boxma B."/>
            <person name="Van Alen T."/>
            <person name="Hackstein J.H."/>
            <person name="Baker S.E."/>
            <person name="Grigoriev I.V."/>
            <person name="O'Malley M.A."/>
        </authorList>
    </citation>
    <scope>NUCLEOTIDE SEQUENCE [LARGE SCALE GENOMIC DNA]</scope>
    <source>
        <strain evidence="2 3">G1</strain>
    </source>
</reference>
<organism evidence="2 3">
    <name type="scientific">Neocallimastix californiae</name>
    <dbReference type="NCBI Taxonomy" id="1754190"/>
    <lineage>
        <taxon>Eukaryota</taxon>
        <taxon>Fungi</taxon>
        <taxon>Fungi incertae sedis</taxon>
        <taxon>Chytridiomycota</taxon>
        <taxon>Chytridiomycota incertae sedis</taxon>
        <taxon>Neocallimastigomycetes</taxon>
        <taxon>Neocallimastigales</taxon>
        <taxon>Neocallimastigaceae</taxon>
        <taxon>Neocallimastix</taxon>
    </lineage>
</organism>